<evidence type="ECO:0000313" key="3">
    <source>
        <dbReference type="Proteomes" id="UP000617628"/>
    </source>
</evidence>
<keyword evidence="3" id="KW-1185">Reference proteome</keyword>
<keyword evidence="1" id="KW-0812">Transmembrane</keyword>
<accession>A0A934S1I2</accession>
<dbReference type="EMBL" id="JAENIL010000075">
    <property type="protein sequence ID" value="MBK1880198.1"/>
    <property type="molecule type" value="Genomic_DNA"/>
</dbReference>
<evidence type="ECO:0000256" key="1">
    <source>
        <dbReference type="SAM" id="Phobius"/>
    </source>
</evidence>
<evidence type="ECO:0000313" key="2">
    <source>
        <dbReference type="EMBL" id="MBK1880198.1"/>
    </source>
</evidence>
<name>A0A934S1I2_9BACT</name>
<protein>
    <submittedName>
        <fullName evidence="2">Uncharacterized protein</fullName>
    </submittedName>
</protein>
<keyword evidence="1" id="KW-1133">Transmembrane helix</keyword>
<proteinExistence type="predicted"/>
<dbReference type="Proteomes" id="UP000617628">
    <property type="component" value="Unassembled WGS sequence"/>
</dbReference>
<gene>
    <name evidence="2" type="ORF">JIN87_25150</name>
</gene>
<organism evidence="2 3">
    <name type="scientific">Pelagicoccus mobilis</name>
    <dbReference type="NCBI Taxonomy" id="415221"/>
    <lineage>
        <taxon>Bacteria</taxon>
        <taxon>Pseudomonadati</taxon>
        <taxon>Verrucomicrobiota</taxon>
        <taxon>Opitutia</taxon>
        <taxon>Puniceicoccales</taxon>
        <taxon>Pelagicoccaceae</taxon>
        <taxon>Pelagicoccus</taxon>
    </lineage>
</organism>
<dbReference type="AlphaFoldDB" id="A0A934S1I2"/>
<feature type="transmembrane region" description="Helical" evidence="1">
    <location>
        <begin position="70"/>
        <end position="87"/>
    </location>
</feature>
<keyword evidence="1" id="KW-0472">Membrane</keyword>
<sequence length="242" mass="26650">MNKQVFIERLNLYLDGELSAEESEELLAEVRENPEFHRIYVQYCQLFNACSKLGEKFVETKPASQWRQKVYAIGGMAAAGALLFMAARNLTPLIGGQADQLSQSVPMMEPANGIESEPLLVMDVNELEGQRLSFGDGVVPVAFDIEKAFDRGDQPLNFGSDSNVSFARFTVDSSKKEEKVWAKKEFKFGEAVRSSTFEHESLSGGEGDNRIFSVRALGSALDEDDASVDFSRAAATASKPTQ</sequence>
<dbReference type="RefSeq" id="WP_200358895.1">
    <property type="nucleotide sequence ID" value="NZ_JAENIL010000075.1"/>
</dbReference>
<comment type="caution">
    <text evidence="2">The sequence shown here is derived from an EMBL/GenBank/DDBJ whole genome shotgun (WGS) entry which is preliminary data.</text>
</comment>
<reference evidence="2" key="1">
    <citation type="submission" date="2021-01" db="EMBL/GenBank/DDBJ databases">
        <title>Modified the classification status of verrucomicrobia.</title>
        <authorList>
            <person name="Feng X."/>
        </authorList>
    </citation>
    <scope>NUCLEOTIDE SEQUENCE</scope>
    <source>
        <strain evidence="2">KCTC 13126</strain>
    </source>
</reference>